<comment type="caution">
    <text evidence="5">Lacks conserved residue(s) required for the propagation of feature annotation.</text>
</comment>
<evidence type="ECO:0000313" key="8">
    <source>
        <dbReference type="Proteomes" id="UP000198323"/>
    </source>
</evidence>
<dbReference type="Pfam" id="PF00053">
    <property type="entry name" value="EGF_laminin"/>
    <property type="match status" value="1"/>
</dbReference>
<keyword evidence="3" id="KW-0677">Repeat</keyword>
<dbReference type="InterPro" id="IPR000742">
    <property type="entry name" value="EGF"/>
</dbReference>
<dbReference type="InterPro" id="IPR052485">
    <property type="entry name" value="MEGF_diff_regulators"/>
</dbReference>
<sequence length="141" mass="15535">MLEPRVHTHPAQCLTGCDSDHWGPHCSNRCQCQNEALCNPITGACVCTDGYQGWRCEELCEPGSYGKGCQFQCQCHNGATCNHETGECHCAPGYTGVLRKGEIEVKENSVALGVFKAERVCAGRRRPVQHPVLTQAKFRLQ</sequence>
<dbReference type="AlphaFoldDB" id="A0A226NMK9"/>
<keyword evidence="8" id="KW-1185">Reference proteome</keyword>
<dbReference type="PROSITE" id="PS50026">
    <property type="entry name" value="EGF_3"/>
    <property type="match status" value="1"/>
</dbReference>
<organism evidence="7 8">
    <name type="scientific">Callipepla squamata</name>
    <name type="common">Scaled quail</name>
    <dbReference type="NCBI Taxonomy" id="9009"/>
    <lineage>
        <taxon>Eukaryota</taxon>
        <taxon>Metazoa</taxon>
        <taxon>Chordata</taxon>
        <taxon>Craniata</taxon>
        <taxon>Vertebrata</taxon>
        <taxon>Euteleostomi</taxon>
        <taxon>Archelosauria</taxon>
        <taxon>Archosauria</taxon>
        <taxon>Dinosauria</taxon>
        <taxon>Saurischia</taxon>
        <taxon>Theropoda</taxon>
        <taxon>Coelurosauria</taxon>
        <taxon>Aves</taxon>
        <taxon>Neognathae</taxon>
        <taxon>Galloanserae</taxon>
        <taxon>Galliformes</taxon>
        <taxon>Odontophoridae</taxon>
        <taxon>Callipepla</taxon>
    </lineage>
</organism>
<dbReference type="GO" id="GO:0016020">
    <property type="term" value="C:membrane"/>
    <property type="evidence" value="ECO:0007669"/>
    <property type="project" value="TreeGrafter"/>
</dbReference>
<feature type="domain" description="EGF-like" evidence="6">
    <location>
        <begin position="27"/>
        <end position="57"/>
    </location>
</feature>
<evidence type="ECO:0000256" key="4">
    <source>
        <dbReference type="ARBA" id="ARBA00023157"/>
    </source>
</evidence>
<keyword evidence="1 5" id="KW-0245">EGF-like domain</keyword>
<dbReference type="SMART" id="SM00180">
    <property type="entry name" value="EGF_Lam"/>
    <property type="match status" value="2"/>
</dbReference>
<evidence type="ECO:0000256" key="2">
    <source>
        <dbReference type="ARBA" id="ARBA00022729"/>
    </source>
</evidence>
<proteinExistence type="predicted"/>
<comment type="caution">
    <text evidence="7">The sequence shown here is derived from an EMBL/GenBank/DDBJ whole genome shotgun (WGS) entry which is preliminary data.</text>
</comment>
<evidence type="ECO:0000256" key="1">
    <source>
        <dbReference type="ARBA" id="ARBA00022536"/>
    </source>
</evidence>
<dbReference type="STRING" id="9009.A0A226NMK9"/>
<dbReference type="OrthoDB" id="18487at2759"/>
<dbReference type="SMART" id="SM00181">
    <property type="entry name" value="EGF"/>
    <property type="match status" value="2"/>
</dbReference>
<name>A0A226NMK9_CALSU</name>
<gene>
    <name evidence="7" type="ORF">ASZ78_003454</name>
</gene>
<keyword evidence="2" id="KW-0732">Signal</keyword>
<dbReference type="Proteomes" id="UP000198323">
    <property type="component" value="Unassembled WGS sequence"/>
</dbReference>
<dbReference type="PANTHER" id="PTHR24052">
    <property type="entry name" value="DELTA-RELATED"/>
    <property type="match status" value="1"/>
</dbReference>
<evidence type="ECO:0000313" key="7">
    <source>
        <dbReference type="EMBL" id="OXB68985.1"/>
    </source>
</evidence>
<evidence type="ECO:0000259" key="6">
    <source>
        <dbReference type="PROSITE" id="PS50026"/>
    </source>
</evidence>
<accession>A0A226NMK9</accession>
<dbReference type="PANTHER" id="PTHR24052:SF13">
    <property type="entry name" value="MULTIPLE EGF LIKE DOMAINS 11"/>
    <property type="match status" value="1"/>
</dbReference>
<dbReference type="Gene3D" id="2.170.300.10">
    <property type="entry name" value="Tie2 ligand-binding domain superfamily"/>
    <property type="match status" value="1"/>
</dbReference>
<feature type="disulfide bond" evidence="5">
    <location>
        <begin position="47"/>
        <end position="56"/>
    </location>
</feature>
<dbReference type="EMBL" id="MCFN01000006">
    <property type="protein sequence ID" value="OXB68985.1"/>
    <property type="molecule type" value="Genomic_DNA"/>
</dbReference>
<dbReference type="PROSITE" id="PS00022">
    <property type="entry name" value="EGF_1"/>
    <property type="match status" value="1"/>
</dbReference>
<dbReference type="InterPro" id="IPR002049">
    <property type="entry name" value="LE_dom"/>
</dbReference>
<protein>
    <recommendedName>
        <fullName evidence="6">EGF-like domain-containing protein</fullName>
    </recommendedName>
</protein>
<reference evidence="7 8" key="1">
    <citation type="submission" date="2016-07" db="EMBL/GenBank/DDBJ databases">
        <title>Disparate Historic Effective Population Sizes Predicted by Modern Levels of Genome Diversity for the Scaled Quail (Callipepla squamata) and the Northern Bobwhite (Colinus virginianus): Inferences from First and Second Generation Draft Genome Assemblies for Sympatric New World Quail.</title>
        <authorList>
            <person name="Oldeschulte D.L."/>
            <person name="Halley Y.A."/>
            <person name="Bhattarai E.K."/>
            <person name="Brashear W.A."/>
            <person name="Hill J."/>
            <person name="Metz R.P."/>
            <person name="Johnson C.D."/>
            <person name="Rollins D."/>
            <person name="Peterson M.J."/>
            <person name="Bickhart D.M."/>
            <person name="Decker J.E."/>
            <person name="Seabury C.M."/>
        </authorList>
    </citation>
    <scope>NUCLEOTIDE SEQUENCE [LARGE SCALE GENOMIC DNA]</scope>
    <source>
        <strain evidence="7 8">Texas</strain>
        <tissue evidence="7">Leg muscle</tissue>
    </source>
</reference>
<keyword evidence="4 5" id="KW-1015">Disulfide bond</keyword>
<dbReference type="FunFam" id="2.170.300.10:FF:000041">
    <property type="entry name" value="Tyrosine protein kinase receptor tie-1, putative"/>
    <property type="match status" value="1"/>
</dbReference>
<evidence type="ECO:0000256" key="3">
    <source>
        <dbReference type="ARBA" id="ARBA00022737"/>
    </source>
</evidence>
<evidence type="ECO:0000256" key="5">
    <source>
        <dbReference type="PROSITE-ProRule" id="PRU00076"/>
    </source>
</evidence>